<protein>
    <submittedName>
        <fullName evidence="2">Uncharacterized protein</fullName>
    </submittedName>
</protein>
<name>A0A919AU82_9ACTN</name>
<evidence type="ECO:0000313" key="3">
    <source>
        <dbReference type="Proteomes" id="UP000638313"/>
    </source>
</evidence>
<proteinExistence type="predicted"/>
<keyword evidence="1" id="KW-0812">Transmembrane</keyword>
<dbReference type="EMBL" id="BNBD01000001">
    <property type="protein sequence ID" value="GHF25825.1"/>
    <property type="molecule type" value="Genomic_DNA"/>
</dbReference>
<keyword evidence="1" id="KW-1133">Transmembrane helix</keyword>
<keyword evidence="3" id="KW-1185">Reference proteome</keyword>
<keyword evidence="1" id="KW-0472">Membrane</keyword>
<feature type="transmembrane region" description="Helical" evidence="1">
    <location>
        <begin position="96"/>
        <end position="114"/>
    </location>
</feature>
<dbReference type="AlphaFoldDB" id="A0A919AU82"/>
<gene>
    <name evidence="2" type="ORF">GCM10010218_03160</name>
</gene>
<reference evidence="2" key="2">
    <citation type="submission" date="2020-09" db="EMBL/GenBank/DDBJ databases">
        <authorList>
            <person name="Sun Q."/>
            <person name="Ohkuma M."/>
        </authorList>
    </citation>
    <scope>NUCLEOTIDE SEQUENCE</scope>
    <source>
        <strain evidence="2">JCM 4059</strain>
    </source>
</reference>
<reference evidence="2" key="1">
    <citation type="journal article" date="2014" name="Int. J. Syst. Evol. Microbiol.">
        <title>Complete genome sequence of Corynebacterium casei LMG S-19264T (=DSM 44701T), isolated from a smear-ripened cheese.</title>
        <authorList>
            <consortium name="US DOE Joint Genome Institute (JGI-PGF)"/>
            <person name="Walter F."/>
            <person name="Albersmeier A."/>
            <person name="Kalinowski J."/>
            <person name="Ruckert C."/>
        </authorList>
    </citation>
    <scope>NUCLEOTIDE SEQUENCE</scope>
    <source>
        <strain evidence="2">JCM 4059</strain>
    </source>
</reference>
<sequence length="135" mass="15129">MRGFAGRVEACLRWFPGANGNRFLRHEVPTMPRIIGRPPGKDWRHRSRAPLVVRRYASKGRQAVLRTAHLVTMRWFVRGPVPGSGKWSRCRGMRAAWRYLAMVGAALFLFWFSVALPPSPTTAAACWPGGAATRA</sequence>
<comment type="caution">
    <text evidence="2">The sequence shown here is derived from an EMBL/GenBank/DDBJ whole genome shotgun (WGS) entry which is preliminary data.</text>
</comment>
<evidence type="ECO:0000313" key="2">
    <source>
        <dbReference type="EMBL" id="GHF25825.1"/>
    </source>
</evidence>
<dbReference type="Proteomes" id="UP000638313">
    <property type="component" value="Unassembled WGS sequence"/>
</dbReference>
<accession>A0A919AU82</accession>
<evidence type="ECO:0000256" key="1">
    <source>
        <dbReference type="SAM" id="Phobius"/>
    </source>
</evidence>
<organism evidence="2 3">
    <name type="scientific">Streptomyces mashuensis</name>
    <dbReference type="NCBI Taxonomy" id="33904"/>
    <lineage>
        <taxon>Bacteria</taxon>
        <taxon>Bacillati</taxon>
        <taxon>Actinomycetota</taxon>
        <taxon>Actinomycetes</taxon>
        <taxon>Kitasatosporales</taxon>
        <taxon>Streptomycetaceae</taxon>
        <taxon>Streptomyces</taxon>
    </lineage>
</organism>